<feature type="transmembrane region" description="Helical" evidence="17">
    <location>
        <begin position="482"/>
        <end position="501"/>
    </location>
</feature>
<feature type="domain" description="AAA" evidence="19">
    <location>
        <begin position="569"/>
        <end position="699"/>
    </location>
</feature>
<reference evidence="22" key="1">
    <citation type="submission" date="2016-10" db="EMBL/GenBank/DDBJ databases">
        <authorList>
            <person name="Varghese N."/>
            <person name="Submissions S."/>
        </authorList>
    </citation>
    <scope>NUCLEOTIDE SEQUENCE [LARGE SCALE GENOMIC DNA]</scope>
    <source>
        <strain evidence="22">CGMCC 1.10825</strain>
    </source>
</reference>
<dbReference type="InterPro" id="IPR032807">
    <property type="entry name" value="GNVR"/>
</dbReference>
<dbReference type="EC" id="2.7.10.2" evidence="4"/>
<protein>
    <recommendedName>
        <fullName evidence="4">non-specific protein-tyrosine kinase</fullName>
        <ecNumber evidence="4">2.7.10.2</ecNumber>
    </recommendedName>
</protein>
<dbReference type="GO" id="GO:0004715">
    <property type="term" value="F:non-membrane spanning protein tyrosine kinase activity"/>
    <property type="evidence" value="ECO:0007669"/>
    <property type="project" value="UniProtKB-EC"/>
</dbReference>
<dbReference type="SUPFAM" id="SSF52540">
    <property type="entry name" value="P-loop containing nucleoside triphosphate hydrolases"/>
    <property type="match status" value="1"/>
</dbReference>
<evidence type="ECO:0000313" key="22">
    <source>
        <dbReference type="Proteomes" id="UP000199634"/>
    </source>
</evidence>
<keyword evidence="11" id="KW-0067">ATP-binding</keyword>
<comment type="catalytic activity">
    <reaction evidence="15">
        <text>L-tyrosyl-[protein] + ATP = O-phospho-L-tyrosyl-[protein] + ADP + H(+)</text>
        <dbReference type="Rhea" id="RHEA:10596"/>
        <dbReference type="Rhea" id="RHEA-COMP:10136"/>
        <dbReference type="Rhea" id="RHEA-COMP:20101"/>
        <dbReference type="ChEBI" id="CHEBI:15378"/>
        <dbReference type="ChEBI" id="CHEBI:30616"/>
        <dbReference type="ChEBI" id="CHEBI:46858"/>
        <dbReference type="ChEBI" id="CHEBI:61978"/>
        <dbReference type="ChEBI" id="CHEBI:456216"/>
        <dbReference type="EC" id="2.7.10.2"/>
    </reaction>
</comment>
<evidence type="ECO:0000313" key="21">
    <source>
        <dbReference type="EMBL" id="SEH53497.1"/>
    </source>
</evidence>
<dbReference type="PANTHER" id="PTHR32309:SF13">
    <property type="entry name" value="FERRIC ENTEROBACTIN TRANSPORT PROTEIN FEPE"/>
    <property type="match status" value="1"/>
</dbReference>
<keyword evidence="5" id="KW-1003">Cell membrane</keyword>
<dbReference type="Pfam" id="PF13614">
    <property type="entry name" value="AAA_31"/>
    <property type="match status" value="1"/>
</dbReference>
<accession>A0A1H6IVQ6</accession>
<evidence type="ECO:0000256" key="2">
    <source>
        <dbReference type="ARBA" id="ARBA00007316"/>
    </source>
</evidence>
<dbReference type="InterPro" id="IPR005702">
    <property type="entry name" value="Wzc-like_C"/>
</dbReference>
<evidence type="ECO:0000256" key="6">
    <source>
        <dbReference type="ARBA" id="ARBA00022519"/>
    </source>
</evidence>
<evidence type="ECO:0000256" key="5">
    <source>
        <dbReference type="ARBA" id="ARBA00022475"/>
    </source>
</evidence>
<keyword evidence="8 17" id="KW-0812">Transmembrane</keyword>
<evidence type="ECO:0000256" key="3">
    <source>
        <dbReference type="ARBA" id="ARBA00008883"/>
    </source>
</evidence>
<dbReference type="CDD" id="cd05387">
    <property type="entry name" value="BY-kinase"/>
    <property type="match status" value="1"/>
</dbReference>
<evidence type="ECO:0000259" key="20">
    <source>
        <dbReference type="Pfam" id="PF13807"/>
    </source>
</evidence>
<dbReference type="GO" id="GO:0005524">
    <property type="term" value="F:ATP binding"/>
    <property type="evidence" value="ECO:0007669"/>
    <property type="project" value="UniProtKB-KW"/>
</dbReference>
<feature type="domain" description="Polysaccharide chain length determinant N-terminal" evidence="18">
    <location>
        <begin position="8"/>
        <end position="102"/>
    </location>
</feature>
<dbReference type="STRING" id="1159016.SAMN02927937_00020"/>
<dbReference type="OrthoDB" id="9794577at2"/>
<dbReference type="Pfam" id="PF02706">
    <property type="entry name" value="Wzz"/>
    <property type="match status" value="1"/>
</dbReference>
<feature type="transmembrane region" description="Helical" evidence="17">
    <location>
        <begin position="22"/>
        <end position="42"/>
    </location>
</feature>
<dbReference type="InterPro" id="IPR050445">
    <property type="entry name" value="Bact_polysacc_biosynth/exp"/>
</dbReference>
<organism evidence="21 22">
    <name type="scientific">Paenimyroides marinum</name>
    <dbReference type="NCBI Taxonomy" id="1159016"/>
    <lineage>
        <taxon>Bacteria</taxon>
        <taxon>Pseudomonadati</taxon>
        <taxon>Bacteroidota</taxon>
        <taxon>Flavobacteriia</taxon>
        <taxon>Flavobacteriales</taxon>
        <taxon>Flavobacteriaceae</taxon>
        <taxon>Paenimyroides</taxon>
    </lineage>
</organism>
<evidence type="ECO:0000256" key="1">
    <source>
        <dbReference type="ARBA" id="ARBA00004429"/>
    </source>
</evidence>
<evidence type="ECO:0000259" key="19">
    <source>
        <dbReference type="Pfam" id="PF13614"/>
    </source>
</evidence>
<dbReference type="Pfam" id="PF13807">
    <property type="entry name" value="GNVR"/>
    <property type="match status" value="1"/>
</dbReference>
<keyword evidence="12 17" id="KW-1133">Transmembrane helix</keyword>
<keyword evidence="16" id="KW-0175">Coiled coil</keyword>
<evidence type="ECO:0000256" key="10">
    <source>
        <dbReference type="ARBA" id="ARBA00022777"/>
    </source>
</evidence>
<sequence length="772" mass="87345">MIEEQDNTINLKEELFKYLSHWRWFVLSVFLTLICAVLYLKFTPKSYNIATKILIKDEKSNDLANQLSAFSEMSILGNGKNNIENEIEILKSRTLIYNTLDSLNFNIQYIDNSQVVAKDLYKNTPVKLVWNEHNVTEVITIQISNFEENSFNVSVNDQKIGKSTFGKSIKSEFGTFVINSLMPIGEISEIQINVFPKMQQAEAYQKNLNVAPSSKTSSVIDVSIIDQTPEKAADFLNTLIFNYNLAGIKDKRFISENTANFISDRLLLIAEELGDVESQVEGYKKTNTLSDIETEVKLYLDKLSSVEKSALENETKINIVNEVINHIAKTKYDDLVPSGLLASDVSSEGLIQEINQLILEKQRISVSATSENTNYIQLEQQIRSLKSNLVASLKRNLSSLQIIRNDYKRQESEMQSKLSQVPKQEREFRIIDRQQKVKEALYLFLLQKREETNITLAATDLNAKVIDKAIATDKPVAPKTMIVLLAALILGALIPFIVIYIQNLLDTKIKTRFDITDNSNIPFLGDIPTSETSDQLMELSSRSSAAEAIRIVRTNLDFILSDKNEDECKVIFLTSTISGEGKTFVSANLAATFSLSEKKVLLMGLDLRNPKIYEYIKVNPLGVSNYITSNGKSLNDYIIPVEGYKNFDVLSSGSIPPNPTEILMNKKIKDIFDQLKTQYDYIIVDTAPVSLVTDTLLISKYADATIYVVRANKIDKEMLRIPNELYRENKLSKLTLVLNDSDVTKGYGYGYGYGYGSKIEDKPFWKRILGIY</sequence>
<dbReference type="NCBIfam" id="TIGR01007">
    <property type="entry name" value="eps_fam"/>
    <property type="match status" value="1"/>
</dbReference>
<dbReference type="InterPro" id="IPR003856">
    <property type="entry name" value="LPS_length_determ_N"/>
</dbReference>
<evidence type="ECO:0000256" key="15">
    <source>
        <dbReference type="ARBA" id="ARBA00051245"/>
    </source>
</evidence>
<keyword evidence="22" id="KW-1185">Reference proteome</keyword>
<keyword evidence="13 17" id="KW-0472">Membrane</keyword>
<dbReference type="InterPro" id="IPR025669">
    <property type="entry name" value="AAA_dom"/>
</dbReference>
<evidence type="ECO:0000256" key="16">
    <source>
        <dbReference type="SAM" id="Coils"/>
    </source>
</evidence>
<dbReference type="InterPro" id="IPR027417">
    <property type="entry name" value="P-loop_NTPase"/>
</dbReference>
<keyword evidence="10" id="KW-0418">Kinase</keyword>
<evidence type="ECO:0000256" key="17">
    <source>
        <dbReference type="SAM" id="Phobius"/>
    </source>
</evidence>
<dbReference type="Gene3D" id="3.40.50.300">
    <property type="entry name" value="P-loop containing nucleotide triphosphate hydrolases"/>
    <property type="match status" value="1"/>
</dbReference>
<keyword evidence="7" id="KW-0808">Transferase</keyword>
<feature type="domain" description="Tyrosine-protein kinase G-rich" evidence="20">
    <location>
        <begin position="431"/>
        <end position="503"/>
    </location>
</feature>
<keyword evidence="14" id="KW-0829">Tyrosine-protein kinase</keyword>
<keyword evidence="6" id="KW-0997">Cell inner membrane</keyword>
<comment type="similarity">
    <text evidence="2">Belongs to the CpsD/CapB family.</text>
</comment>
<dbReference type="RefSeq" id="WP_091095069.1">
    <property type="nucleotide sequence ID" value="NZ_FNXE01000001.1"/>
</dbReference>
<evidence type="ECO:0000256" key="11">
    <source>
        <dbReference type="ARBA" id="ARBA00022840"/>
    </source>
</evidence>
<dbReference type="GO" id="GO:0005886">
    <property type="term" value="C:plasma membrane"/>
    <property type="evidence" value="ECO:0007669"/>
    <property type="project" value="UniProtKB-SubCell"/>
</dbReference>
<dbReference type="PANTHER" id="PTHR32309">
    <property type="entry name" value="TYROSINE-PROTEIN KINASE"/>
    <property type="match status" value="1"/>
</dbReference>
<evidence type="ECO:0000256" key="13">
    <source>
        <dbReference type="ARBA" id="ARBA00023136"/>
    </source>
</evidence>
<evidence type="ECO:0000256" key="8">
    <source>
        <dbReference type="ARBA" id="ARBA00022692"/>
    </source>
</evidence>
<dbReference type="Proteomes" id="UP000199634">
    <property type="component" value="Unassembled WGS sequence"/>
</dbReference>
<evidence type="ECO:0000259" key="18">
    <source>
        <dbReference type="Pfam" id="PF02706"/>
    </source>
</evidence>
<name>A0A1H6IVQ6_9FLAO</name>
<comment type="subcellular location">
    <subcellularLocation>
        <location evidence="1">Cell inner membrane</location>
        <topology evidence="1">Multi-pass membrane protein</topology>
    </subcellularLocation>
</comment>
<dbReference type="EMBL" id="FNXE01000001">
    <property type="protein sequence ID" value="SEH53497.1"/>
    <property type="molecule type" value="Genomic_DNA"/>
</dbReference>
<evidence type="ECO:0000256" key="12">
    <source>
        <dbReference type="ARBA" id="ARBA00022989"/>
    </source>
</evidence>
<evidence type="ECO:0000256" key="7">
    <source>
        <dbReference type="ARBA" id="ARBA00022679"/>
    </source>
</evidence>
<comment type="similarity">
    <text evidence="3">Belongs to the etk/wzc family.</text>
</comment>
<feature type="coiled-coil region" evidence="16">
    <location>
        <begin position="368"/>
        <end position="410"/>
    </location>
</feature>
<dbReference type="AlphaFoldDB" id="A0A1H6IVQ6"/>
<evidence type="ECO:0000256" key="9">
    <source>
        <dbReference type="ARBA" id="ARBA00022741"/>
    </source>
</evidence>
<keyword evidence="9" id="KW-0547">Nucleotide-binding</keyword>
<evidence type="ECO:0000256" key="4">
    <source>
        <dbReference type="ARBA" id="ARBA00011903"/>
    </source>
</evidence>
<gene>
    <name evidence="21" type="ORF">SAMN02927937_00020</name>
</gene>
<proteinExistence type="inferred from homology"/>
<evidence type="ECO:0000256" key="14">
    <source>
        <dbReference type="ARBA" id="ARBA00023137"/>
    </source>
</evidence>